<accession>A0A5C6FBW6</accession>
<gene>
    <name evidence="2" type="ORF">Poly59_00040</name>
</gene>
<protein>
    <submittedName>
        <fullName evidence="2">Uncharacterized protein</fullName>
    </submittedName>
</protein>
<dbReference type="EMBL" id="SJPX01000001">
    <property type="protein sequence ID" value="TWU57099.1"/>
    <property type="molecule type" value="Genomic_DNA"/>
</dbReference>
<feature type="region of interest" description="Disordered" evidence="1">
    <location>
        <begin position="120"/>
        <end position="140"/>
    </location>
</feature>
<evidence type="ECO:0000313" key="3">
    <source>
        <dbReference type="Proteomes" id="UP000317977"/>
    </source>
</evidence>
<evidence type="ECO:0000256" key="1">
    <source>
        <dbReference type="SAM" id="MobiDB-lite"/>
    </source>
</evidence>
<keyword evidence="3" id="KW-1185">Reference proteome</keyword>
<name>A0A5C6FBW6_9BACT</name>
<dbReference type="Proteomes" id="UP000317977">
    <property type="component" value="Unassembled WGS sequence"/>
</dbReference>
<dbReference type="AlphaFoldDB" id="A0A5C6FBW6"/>
<evidence type="ECO:0000313" key="2">
    <source>
        <dbReference type="EMBL" id="TWU57099.1"/>
    </source>
</evidence>
<sequence>MTSDYEDDDSEPKPIPAIDRREVILVITPTRYTTDARRHFVGTVQRYDRSCIRAYGYEFVCDNKVGTFVRSKTQRTRILPLNDNVIIYVLPDETELSGVRYEQTDHSDLNVTDGKNFTLDLSELGHPKPSTERSFEAEGL</sequence>
<feature type="compositionally biased region" description="Basic and acidic residues" evidence="1">
    <location>
        <begin position="123"/>
        <end position="140"/>
    </location>
</feature>
<proteinExistence type="predicted"/>
<organism evidence="2 3">
    <name type="scientific">Rubripirellula reticaptiva</name>
    <dbReference type="NCBI Taxonomy" id="2528013"/>
    <lineage>
        <taxon>Bacteria</taxon>
        <taxon>Pseudomonadati</taxon>
        <taxon>Planctomycetota</taxon>
        <taxon>Planctomycetia</taxon>
        <taxon>Pirellulales</taxon>
        <taxon>Pirellulaceae</taxon>
        <taxon>Rubripirellula</taxon>
    </lineage>
</organism>
<comment type="caution">
    <text evidence="2">The sequence shown here is derived from an EMBL/GenBank/DDBJ whole genome shotgun (WGS) entry which is preliminary data.</text>
</comment>
<reference evidence="2 3" key="1">
    <citation type="submission" date="2019-02" db="EMBL/GenBank/DDBJ databases">
        <title>Deep-cultivation of Planctomycetes and their phenomic and genomic characterization uncovers novel biology.</title>
        <authorList>
            <person name="Wiegand S."/>
            <person name="Jogler M."/>
            <person name="Boedeker C."/>
            <person name="Pinto D."/>
            <person name="Vollmers J."/>
            <person name="Rivas-Marin E."/>
            <person name="Kohn T."/>
            <person name="Peeters S.H."/>
            <person name="Heuer A."/>
            <person name="Rast P."/>
            <person name="Oberbeckmann S."/>
            <person name="Bunk B."/>
            <person name="Jeske O."/>
            <person name="Meyerdierks A."/>
            <person name="Storesund J.E."/>
            <person name="Kallscheuer N."/>
            <person name="Luecker S."/>
            <person name="Lage O.M."/>
            <person name="Pohl T."/>
            <person name="Merkel B.J."/>
            <person name="Hornburger P."/>
            <person name="Mueller R.-W."/>
            <person name="Bruemmer F."/>
            <person name="Labrenz M."/>
            <person name="Spormann A.M."/>
            <person name="Op Den Camp H."/>
            <person name="Overmann J."/>
            <person name="Amann R."/>
            <person name="Jetten M.S.M."/>
            <person name="Mascher T."/>
            <person name="Medema M.H."/>
            <person name="Devos D.P."/>
            <person name="Kaster A.-K."/>
            <person name="Ovreas L."/>
            <person name="Rohde M."/>
            <person name="Galperin M.Y."/>
            <person name="Jogler C."/>
        </authorList>
    </citation>
    <scope>NUCLEOTIDE SEQUENCE [LARGE SCALE GENOMIC DNA]</scope>
    <source>
        <strain evidence="2 3">Poly59</strain>
    </source>
</reference>